<keyword evidence="3" id="KW-1185">Reference proteome</keyword>
<evidence type="ECO:0000259" key="1">
    <source>
        <dbReference type="Pfam" id="PF00112"/>
    </source>
</evidence>
<dbReference type="EMBL" id="UYJE01010099">
    <property type="protein sequence ID" value="VDI79715.1"/>
    <property type="molecule type" value="Genomic_DNA"/>
</dbReference>
<evidence type="ECO:0000313" key="3">
    <source>
        <dbReference type="Proteomes" id="UP000596742"/>
    </source>
</evidence>
<proteinExistence type="predicted"/>
<dbReference type="Proteomes" id="UP000596742">
    <property type="component" value="Unassembled WGS sequence"/>
</dbReference>
<dbReference type="GO" id="GO:0008234">
    <property type="term" value="F:cysteine-type peptidase activity"/>
    <property type="evidence" value="ECO:0007669"/>
    <property type="project" value="InterPro"/>
</dbReference>
<accession>A0A8B6HHT8</accession>
<reference evidence="2" key="1">
    <citation type="submission" date="2018-11" db="EMBL/GenBank/DDBJ databases">
        <authorList>
            <person name="Alioto T."/>
            <person name="Alioto T."/>
        </authorList>
    </citation>
    <scope>NUCLEOTIDE SEQUENCE</scope>
</reference>
<comment type="caution">
    <text evidence="2">The sequence shown here is derived from an EMBL/GenBank/DDBJ whole genome shotgun (WGS) entry which is preliminary data.</text>
</comment>
<dbReference type="InterPro" id="IPR000668">
    <property type="entry name" value="Peptidase_C1A_C"/>
</dbReference>
<feature type="domain" description="Peptidase C1A papain C-terminal" evidence="1">
    <location>
        <begin position="100"/>
        <end position="137"/>
    </location>
</feature>
<evidence type="ECO:0000313" key="2">
    <source>
        <dbReference type="EMBL" id="VDI79715.1"/>
    </source>
</evidence>
<dbReference type="OrthoDB" id="5986014at2759"/>
<dbReference type="InterPro" id="IPR038765">
    <property type="entry name" value="Papain-like_cys_pep_sf"/>
</dbReference>
<organism evidence="2 3">
    <name type="scientific">Mytilus galloprovincialis</name>
    <name type="common">Mediterranean mussel</name>
    <dbReference type="NCBI Taxonomy" id="29158"/>
    <lineage>
        <taxon>Eukaryota</taxon>
        <taxon>Metazoa</taxon>
        <taxon>Spiralia</taxon>
        <taxon>Lophotrochozoa</taxon>
        <taxon>Mollusca</taxon>
        <taxon>Bivalvia</taxon>
        <taxon>Autobranchia</taxon>
        <taxon>Pteriomorphia</taxon>
        <taxon>Mytilida</taxon>
        <taxon>Mytiloidea</taxon>
        <taxon>Mytilidae</taxon>
        <taxon>Mytilinae</taxon>
        <taxon>Mytilus</taxon>
    </lineage>
</organism>
<sequence length="205" mass="23822">MGHPDFQQVRQDIIDIYGTHPTNTLRVLREICPKYRLQCNEIGIEKALKAISEKCPVVAIFGLTTDEWSNFNNLYSDDENKNVILTNAVLDIFKRTPGYKLIGHAVVLMSYNSEWLSFMNSWGREWTDSGFFRVQNERVLDMKFIDVFWTSEDLLSSEKAYYKKHGDTVARWLMNKLIGIQKAEYKCPISQDISLVIDFKGTLHK</sequence>
<dbReference type="Gene3D" id="3.90.70.10">
    <property type="entry name" value="Cysteine proteinases"/>
    <property type="match status" value="1"/>
</dbReference>
<protein>
    <recommendedName>
        <fullName evidence="1">Peptidase C1A papain C-terminal domain-containing protein</fullName>
    </recommendedName>
</protein>
<name>A0A8B6HHT8_MYTGA</name>
<gene>
    <name evidence="2" type="ORF">MGAL_10B016182</name>
</gene>
<feature type="non-terminal residue" evidence="2">
    <location>
        <position position="205"/>
    </location>
</feature>
<dbReference type="Pfam" id="PF00112">
    <property type="entry name" value="Peptidase_C1"/>
    <property type="match status" value="1"/>
</dbReference>
<dbReference type="AlphaFoldDB" id="A0A8B6HHT8"/>
<dbReference type="SUPFAM" id="SSF54001">
    <property type="entry name" value="Cysteine proteinases"/>
    <property type="match status" value="1"/>
</dbReference>
<dbReference type="GO" id="GO:0006508">
    <property type="term" value="P:proteolysis"/>
    <property type="evidence" value="ECO:0007669"/>
    <property type="project" value="InterPro"/>
</dbReference>